<accession>A0A8X8X7B7</accession>
<dbReference type="EMBL" id="PNBA02000011">
    <property type="protein sequence ID" value="KAG6408143.1"/>
    <property type="molecule type" value="Genomic_DNA"/>
</dbReference>
<dbReference type="PANTHER" id="PTHR12838:SF0">
    <property type="entry name" value="U3 SMALL NUCLEOLAR RNA-ASSOCIATED PROTEIN 11-RELATED"/>
    <property type="match status" value="1"/>
</dbReference>
<comment type="subcellular location">
    <subcellularLocation>
        <location evidence="1">Nucleus</location>
        <location evidence="1">Nucleolus</location>
    </subcellularLocation>
</comment>
<organism evidence="5">
    <name type="scientific">Salvia splendens</name>
    <name type="common">Scarlet sage</name>
    <dbReference type="NCBI Taxonomy" id="180675"/>
    <lineage>
        <taxon>Eukaryota</taxon>
        <taxon>Viridiplantae</taxon>
        <taxon>Streptophyta</taxon>
        <taxon>Embryophyta</taxon>
        <taxon>Tracheophyta</taxon>
        <taxon>Spermatophyta</taxon>
        <taxon>Magnoliopsida</taxon>
        <taxon>eudicotyledons</taxon>
        <taxon>Gunneridae</taxon>
        <taxon>Pentapetalae</taxon>
        <taxon>asterids</taxon>
        <taxon>lamiids</taxon>
        <taxon>Lamiales</taxon>
        <taxon>Lamiaceae</taxon>
        <taxon>Nepetoideae</taxon>
        <taxon>Mentheae</taxon>
        <taxon>Salviinae</taxon>
        <taxon>Salvia</taxon>
        <taxon>Salvia subgen. Calosphace</taxon>
        <taxon>core Calosphace</taxon>
    </lineage>
</organism>
<dbReference type="GO" id="GO:0032040">
    <property type="term" value="C:small-subunit processome"/>
    <property type="evidence" value="ECO:0007669"/>
    <property type="project" value="InterPro"/>
</dbReference>
<keyword evidence="4" id="KW-0539">Nucleus</keyword>
<comment type="similarity">
    <text evidence="2">Belongs to the UTP11 family.</text>
</comment>
<name>A0A8X8X7B7_SALSN</name>
<evidence type="ECO:0000313" key="6">
    <source>
        <dbReference type="Proteomes" id="UP000298416"/>
    </source>
</evidence>
<keyword evidence="6" id="KW-1185">Reference proteome</keyword>
<protein>
    <recommendedName>
        <fullName evidence="7">U3 small nucleolar RNA-associated protein 11</fullName>
    </recommendedName>
</protein>
<comment type="caution">
    <text evidence="5">The sequence shown here is derived from an EMBL/GenBank/DDBJ whole genome shotgun (WGS) entry which is preliminary data.</text>
</comment>
<evidence type="ECO:0000256" key="4">
    <source>
        <dbReference type="ARBA" id="ARBA00023242"/>
    </source>
</evidence>
<evidence type="ECO:0008006" key="7">
    <source>
        <dbReference type="Google" id="ProtNLM"/>
    </source>
</evidence>
<evidence type="ECO:0000256" key="3">
    <source>
        <dbReference type="ARBA" id="ARBA00022552"/>
    </source>
</evidence>
<evidence type="ECO:0000256" key="2">
    <source>
        <dbReference type="ARBA" id="ARBA00008105"/>
    </source>
</evidence>
<evidence type="ECO:0000313" key="5">
    <source>
        <dbReference type="EMBL" id="KAG6408143.1"/>
    </source>
</evidence>
<dbReference type="PANTHER" id="PTHR12838">
    <property type="entry name" value="U3 SMALL NUCLEOLAR RNA-ASSOCIATED PROTEIN 11"/>
    <property type="match status" value="1"/>
</dbReference>
<sequence length="174" mass="20308">MSGNRERNLGCSRSIRIISTMHAQKRGNIAKKLNQKAAFRNPDEFYFKMIKSKTVGGVHREETEAREIRAEASELRENHPTFEDLAIDIKRKTSGSYHELEARRNRVKELEKIYMDMAMQKELQKKGRNRSFVKMKSFVRCQHLYSNGDRKGNAERGVGERRDNVADADLLKYE</sequence>
<proteinExistence type="inferred from homology"/>
<dbReference type="Pfam" id="PF03998">
    <property type="entry name" value="Utp11"/>
    <property type="match status" value="1"/>
</dbReference>
<dbReference type="GO" id="GO:0006364">
    <property type="term" value="P:rRNA processing"/>
    <property type="evidence" value="ECO:0007669"/>
    <property type="project" value="UniProtKB-KW"/>
</dbReference>
<dbReference type="InterPro" id="IPR007144">
    <property type="entry name" value="SSU_processome_Utp11"/>
</dbReference>
<keyword evidence="3" id="KW-0698">rRNA processing</keyword>
<reference evidence="5" key="2">
    <citation type="submission" date="2020-08" db="EMBL/GenBank/DDBJ databases">
        <title>Plant Genome Project.</title>
        <authorList>
            <person name="Zhang R.-G."/>
        </authorList>
    </citation>
    <scope>NUCLEOTIDE SEQUENCE</scope>
    <source>
        <strain evidence="5">Huo1</strain>
        <tissue evidence="5">Leaf</tissue>
    </source>
</reference>
<dbReference type="AlphaFoldDB" id="A0A8X8X7B7"/>
<dbReference type="Proteomes" id="UP000298416">
    <property type="component" value="Unassembled WGS sequence"/>
</dbReference>
<reference evidence="5" key="1">
    <citation type="submission" date="2018-01" db="EMBL/GenBank/DDBJ databases">
        <authorList>
            <person name="Mao J.F."/>
        </authorList>
    </citation>
    <scope>NUCLEOTIDE SEQUENCE</scope>
    <source>
        <strain evidence="5">Huo1</strain>
        <tissue evidence="5">Leaf</tissue>
    </source>
</reference>
<evidence type="ECO:0000256" key="1">
    <source>
        <dbReference type="ARBA" id="ARBA00004604"/>
    </source>
</evidence>
<gene>
    <name evidence="5" type="ORF">SASPL_131146</name>
</gene>